<feature type="transmembrane region" description="Helical" evidence="5">
    <location>
        <begin position="158"/>
        <end position="177"/>
    </location>
</feature>
<evidence type="ECO:0000256" key="2">
    <source>
        <dbReference type="ARBA" id="ARBA00022692"/>
    </source>
</evidence>
<dbReference type="AlphaFoldDB" id="A0A1S9RF36"/>
<feature type="transmembrane region" description="Helical" evidence="5">
    <location>
        <begin position="115"/>
        <end position="138"/>
    </location>
</feature>
<dbReference type="GO" id="GO:0000324">
    <property type="term" value="C:fungal-type vacuole"/>
    <property type="evidence" value="ECO:0007669"/>
    <property type="project" value="TreeGrafter"/>
</dbReference>
<evidence type="ECO:0000313" key="6">
    <source>
        <dbReference type="EMBL" id="OOQ83678.1"/>
    </source>
</evidence>
<gene>
    <name evidence="6" type="ORF">PEBR_35999</name>
</gene>
<proteinExistence type="predicted"/>
<sequence>MSQSTDFYGYLPSKPASLFGIVYFGTTAIICTLQIIFGRYKHYWMATIALAAVGEALGWGARFWAHIAPDDWMPFMIQICSLAITPVLISAADYVIFCQIVQNNGSRLFFVPARFFWIGFILLDIISLSIQTVGGVLVSSAQNEDQLNYGSRIMLDGIIFQFSNTVLFVILLLGTIFRLRSKGIRQRLVTGWPVMLAMWISTVMVFVRNAYRIAELSAGWNGHLVRTEWYLIAFDMVPMAVAVGALVVFSPSFFFGDDEHEGEAKQARSTDCIPLC</sequence>
<name>A0A1S9RF36_PENBI</name>
<evidence type="ECO:0000256" key="5">
    <source>
        <dbReference type="SAM" id="Phobius"/>
    </source>
</evidence>
<dbReference type="Pfam" id="PF04479">
    <property type="entry name" value="RTA1"/>
    <property type="match status" value="1"/>
</dbReference>
<accession>A0A1S9RF36</accession>
<dbReference type="Proteomes" id="UP000190744">
    <property type="component" value="Unassembled WGS sequence"/>
</dbReference>
<keyword evidence="2 5" id="KW-0812">Transmembrane</keyword>
<keyword evidence="4 5" id="KW-0472">Membrane</keyword>
<evidence type="ECO:0000256" key="1">
    <source>
        <dbReference type="ARBA" id="ARBA00004141"/>
    </source>
</evidence>
<evidence type="ECO:0000313" key="7">
    <source>
        <dbReference type="Proteomes" id="UP000190744"/>
    </source>
</evidence>
<feature type="transmembrane region" description="Helical" evidence="5">
    <location>
        <begin position="43"/>
        <end position="63"/>
    </location>
</feature>
<comment type="subcellular location">
    <subcellularLocation>
        <location evidence="1">Membrane</location>
        <topology evidence="1">Multi-pass membrane protein</topology>
    </subcellularLocation>
</comment>
<evidence type="ECO:0000256" key="3">
    <source>
        <dbReference type="ARBA" id="ARBA00022989"/>
    </source>
</evidence>
<feature type="transmembrane region" description="Helical" evidence="5">
    <location>
        <begin position="189"/>
        <end position="209"/>
    </location>
</feature>
<feature type="transmembrane region" description="Helical" evidence="5">
    <location>
        <begin position="16"/>
        <end position="36"/>
    </location>
</feature>
<feature type="transmembrane region" description="Helical" evidence="5">
    <location>
        <begin position="229"/>
        <end position="249"/>
    </location>
</feature>
<evidence type="ECO:0000256" key="4">
    <source>
        <dbReference type="ARBA" id="ARBA00023136"/>
    </source>
</evidence>
<feature type="transmembrane region" description="Helical" evidence="5">
    <location>
        <begin position="75"/>
        <end position="95"/>
    </location>
</feature>
<dbReference type="PANTHER" id="PTHR31465:SF9">
    <property type="entry name" value="SPHINGOID LONG-CHAIN BASE TRANSPORTER RSB1"/>
    <property type="match status" value="1"/>
</dbReference>
<dbReference type="GO" id="GO:0005886">
    <property type="term" value="C:plasma membrane"/>
    <property type="evidence" value="ECO:0007669"/>
    <property type="project" value="TreeGrafter"/>
</dbReference>
<comment type="caution">
    <text evidence="6">The sequence shown here is derived from an EMBL/GenBank/DDBJ whole genome shotgun (WGS) entry which is preliminary data.</text>
</comment>
<reference evidence="7" key="1">
    <citation type="submission" date="2015-09" db="EMBL/GenBank/DDBJ databases">
        <authorList>
            <person name="Fill T.P."/>
            <person name="Baretta J.F."/>
            <person name="de Almeida L.G."/>
            <person name="Rocha M."/>
            <person name="de Souza D.H."/>
            <person name="Malavazi I."/>
            <person name="Cerdeira L.T."/>
            <person name="Hong H."/>
            <person name="Samborskyy M."/>
            <person name="de Vasconcelos A.T."/>
            <person name="Leadlay P."/>
            <person name="Rodrigues-Filho E."/>
        </authorList>
    </citation>
    <scope>NUCLEOTIDE SEQUENCE [LARGE SCALE GENOMIC DNA]</scope>
    <source>
        <strain evidence="7">LaBioMMi 136</strain>
    </source>
</reference>
<dbReference type="EMBL" id="LJBN01000194">
    <property type="protein sequence ID" value="OOQ83678.1"/>
    <property type="molecule type" value="Genomic_DNA"/>
</dbReference>
<protein>
    <recommendedName>
        <fullName evidence="8">RTA1 domain protein</fullName>
    </recommendedName>
</protein>
<evidence type="ECO:0008006" key="8">
    <source>
        <dbReference type="Google" id="ProtNLM"/>
    </source>
</evidence>
<organism evidence="6 7">
    <name type="scientific">Penicillium brasilianum</name>
    <dbReference type="NCBI Taxonomy" id="104259"/>
    <lineage>
        <taxon>Eukaryota</taxon>
        <taxon>Fungi</taxon>
        <taxon>Dikarya</taxon>
        <taxon>Ascomycota</taxon>
        <taxon>Pezizomycotina</taxon>
        <taxon>Eurotiomycetes</taxon>
        <taxon>Eurotiomycetidae</taxon>
        <taxon>Eurotiales</taxon>
        <taxon>Aspergillaceae</taxon>
        <taxon>Penicillium</taxon>
    </lineage>
</organism>
<dbReference type="InterPro" id="IPR007568">
    <property type="entry name" value="RTA1"/>
</dbReference>
<keyword evidence="3 5" id="KW-1133">Transmembrane helix</keyword>
<dbReference type="PANTHER" id="PTHR31465">
    <property type="entry name" value="PROTEIN RTA1-RELATED"/>
    <property type="match status" value="1"/>
</dbReference>